<dbReference type="Pfam" id="PF04338">
    <property type="entry name" value="DUF481"/>
    <property type="match status" value="1"/>
</dbReference>
<dbReference type="KEGG" id="llu:AKJ09_01176"/>
<accession>A0A0K1PLW4</accession>
<dbReference type="OrthoDB" id="5521772at2"/>
<organism evidence="1 2">
    <name type="scientific">Labilithrix luteola</name>
    <dbReference type="NCBI Taxonomy" id="1391654"/>
    <lineage>
        <taxon>Bacteria</taxon>
        <taxon>Pseudomonadati</taxon>
        <taxon>Myxococcota</taxon>
        <taxon>Polyangia</taxon>
        <taxon>Polyangiales</taxon>
        <taxon>Labilitrichaceae</taxon>
        <taxon>Labilithrix</taxon>
    </lineage>
</organism>
<dbReference type="AlphaFoldDB" id="A0A0K1PLW4"/>
<dbReference type="Proteomes" id="UP000064967">
    <property type="component" value="Chromosome"/>
</dbReference>
<proteinExistence type="predicted"/>
<sequence length="279" mass="31347">MTASTYIAGTRNGRPRVRRPIRSFAALLALIGAFVVLTWSPKASAQVNAEALRLVLRDHAQFVWFDASLVGRAGNTQTTNFGASLFGGIKREPHVFFVRAAVDYGQSQGTTNVDRWVAHARYNYDLSRLLALEALVQEQHDTFRRMALRGTYGLGVRFRFIETDDLEVFYGATFILEQDVVSSTDTEPLETELFERFGNYVGINAWLNPLMRATAVLYAQPRIADWGDFRILHEASISFQITKLLAAKISGSVYVDTEPPSTVLPYDVEVKNSIELRLF</sequence>
<evidence type="ECO:0000313" key="2">
    <source>
        <dbReference type="Proteomes" id="UP000064967"/>
    </source>
</evidence>
<name>A0A0K1PLW4_9BACT</name>
<evidence type="ECO:0000313" key="1">
    <source>
        <dbReference type="EMBL" id="AKU94512.1"/>
    </source>
</evidence>
<dbReference type="InterPro" id="IPR007433">
    <property type="entry name" value="DUF481"/>
</dbReference>
<dbReference type="STRING" id="1391654.AKJ09_01176"/>
<dbReference type="RefSeq" id="WP_146646096.1">
    <property type="nucleotide sequence ID" value="NZ_CP012333.1"/>
</dbReference>
<reference evidence="1 2" key="1">
    <citation type="submission" date="2015-08" db="EMBL/GenBank/DDBJ databases">
        <authorList>
            <person name="Babu N.S."/>
            <person name="Beckwith C.J."/>
            <person name="Beseler K.G."/>
            <person name="Brison A."/>
            <person name="Carone J.V."/>
            <person name="Caskin T.P."/>
            <person name="Diamond M."/>
            <person name="Durham M.E."/>
            <person name="Foxe J.M."/>
            <person name="Go M."/>
            <person name="Henderson B.A."/>
            <person name="Jones I.B."/>
            <person name="McGettigan J.A."/>
            <person name="Micheletti S.J."/>
            <person name="Nasrallah M.E."/>
            <person name="Ortiz D."/>
            <person name="Piller C.R."/>
            <person name="Privatt S.R."/>
            <person name="Schneider S.L."/>
            <person name="Sharp S."/>
            <person name="Smith T.C."/>
            <person name="Stanton J.D."/>
            <person name="Ullery H.E."/>
            <person name="Wilson R.J."/>
            <person name="Serrano M.G."/>
            <person name="Buck G."/>
            <person name="Lee V."/>
            <person name="Wang Y."/>
            <person name="Carvalho R."/>
            <person name="Voegtly L."/>
            <person name="Shi R."/>
            <person name="Duckworth R."/>
            <person name="Johnson A."/>
            <person name="Loviza R."/>
            <person name="Walstead R."/>
            <person name="Shah Z."/>
            <person name="Kiflezghi M."/>
            <person name="Wade K."/>
            <person name="Ball S.L."/>
            <person name="Bradley K.W."/>
            <person name="Asai D.J."/>
            <person name="Bowman C.A."/>
            <person name="Russell D.A."/>
            <person name="Pope W.H."/>
            <person name="Jacobs-Sera D."/>
            <person name="Hendrix R.W."/>
            <person name="Hatfull G.F."/>
        </authorList>
    </citation>
    <scope>NUCLEOTIDE SEQUENCE [LARGE SCALE GENOMIC DNA]</scope>
    <source>
        <strain evidence="1 2">DSM 27648</strain>
    </source>
</reference>
<dbReference type="EMBL" id="CP012333">
    <property type="protein sequence ID" value="AKU94512.1"/>
    <property type="molecule type" value="Genomic_DNA"/>
</dbReference>
<gene>
    <name evidence="1" type="ORF">AKJ09_01176</name>
</gene>
<protein>
    <submittedName>
        <fullName evidence="1">Putative outer membrane protein</fullName>
    </submittedName>
</protein>
<keyword evidence="2" id="KW-1185">Reference proteome</keyword>